<keyword evidence="3" id="KW-1185">Reference proteome</keyword>
<dbReference type="PANTHER" id="PTHR20854">
    <property type="entry name" value="INOSITOL MONOPHOSPHATASE"/>
    <property type="match status" value="1"/>
</dbReference>
<evidence type="ECO:0000313" key="3">
    <source>
        <dbReference type="Proteomes" id="UP001331561"/>
    </source>
</evidence>
<dbReference type="InterPro" id="IPR000760">
    <property type="entry name" value="Inositol_monophosphatase-like"/>
</dbReference>
<sequence length="267" mass="28218">MNPGVSIEAVGNALRALAEQFVLPRFRRLRDGDVMQKAHGEIVTVVDQDVEEALAPQLRALLPGSRVVGEEATSADPGLLDALDQGWVWLLDPVDGTSNFAAGREAFAMMVALLRDGVAVASWIYSPISGRLAVAELGSGAFVDGVAVRTVEPAKPAALSGVVKTRYLPADFVGTLARGPGGLAAFDEGCGSAGIEYPALVEGHWRFLLYWRTLAWDHVPGSLFVTEAGGHVARLDGSPYLAADVRAGLLAASSHEAWLEARALLPR</sequence>
<dbReference type="SUPFAM" id="SSF56655">
    <property type="entry name" value="Carbohydrate phosphatase"/>
    <property type="match status" value="1"/>
</dbReference>
<organism evidence="2 3">
    <name type="scientific">Uliginosibacterium silvisoli</name>
    <dbReference type="NCBI Taxonomy" id="3114758"/>
    <lineage>
        <taxon>Bacteria</taxon>
        <taxon>Pseudomonadati</taxon>
        <taxon>Pseudomonadota</taxon>
        <taxon>Betaproteobacteria</taxon>
        <taxon>Rhodocyclales</taxon>
        <taxon>Zoogloeaceae</taxon>
        <taxon>Uliginosibacterium</taxon>
    </lineage>
</organism>
<accession>A0ABU6K7B3</accession>
<reference evidence="2 3" key="1">
    <citation type="submission" date="2024-01" db="EMBL/GenBank/DDBJ databases">
        <title>Uliginosibacterium soil sp. nov.</title>
        <authorList>
            <person name="Lv Y."/>
        </authorList>
    </citation>
    <scope>NUCLEOTIDE SEQUENCE [LARGE SCALE GENOMIC DNA]</scope>
    <source>
        <strain evidence="2 3">H3</strain>
    </source>
</reference>
<evidence type="ECO:0000313" key="2">
    <source>
        <dbReference type="EMBL" id="MEC5386880.1"/>
    </source>
</evidence>
<gene>
    <name evidence="2" type="ORF">VVD49_14190</name>
</gene>
<dbReference type="Gene3D" id="3.30.540.10">
    <property type="entry name" value="Fructose-1,6-Bisphosphatase, subunit A, domain 1"/>
    <property type="match status" value="1"/>
</dbReference>
<dbReference type="PRINTS" id="PR00377">
    <property type="entry name" value="IMPHPHTASES"/>
</dbReference>
<dbReference type="Gene3D" id="3.40.190.80">
    <property type="match status" value="1"/>
</dbReference>
<dbReference type="EMBL" id="JAYXHS010000002">
    <property type="protein sequence ID" value="MEC5386880.1"/>
    <property type="molecule type" value="Genomic_DNA"/>
</dbReference>
<comment type="caution">
    <text evidence="2">The sequence shown here is derived from an EMBL/GenBank/DDBJ whole genome shotgun (WGS) entry which is preliminary data.</text>
</comment>
<dbReference type="RefSeq" id="WP_327599836.1">
    <property type="nucleotide sequence ID" value="NZ_JAYXHS010000002.1"/>
</dbReference>
<dbReference type="Proteomes" id="UP001331561">
    <property type="component" value="Unassembled WGS sequence"/>
</dbReference>
<dbReference type="PANTHER" id="PTHR20854:SF4">
    <property type="entry name" value="INOSITOL-1-MONOPHOSPHATASE-RELATED"/>
    <property type="match status" value="1"/>
</dbReference>
<protein>
    <submittedName>
        <fullName evidence="2">Inositol monophosphatase family protein</fullName>
    </submittedName>
</protein>
<comment type="similarity">
    <text evidence="1">Belongs to the inositol monophosphatase superfamily.</text>
</comment>
<proteinExistence type="inferred from homology"/>
<name>A0ABU6K7B3_9RHOO</name>
<dbReference type="Pfam" id="PF00459">
    <property type="entry name" value="Inositol_P"/>
    <property type="match status" value="1"/>
</dbReference>
<evidence type="ECO:0000256" key="1">
    <source>
        <dbReference type="ARBA" id="ARBA00009759"/>
    </source>
</evidence>